<evidence type="ECO:0000313" key="4">
    <source>
        <dbReference type="Proteomes" id="UP000683000"/>
    </source>
</evidence>
<comment type="similarity">
    <text evidence="2">Belongs to the NAD(P)-dependent epimerase/dehydratase family. Dihydroflavonol-4-reductase subfamily.</text>
</comment>
<dbReference type="InterPro" id="IPR050425">
    <property type="entry name" value="NAD(P)_dehydrat-like"/>
</dbReference>
<dbReference type="AlphaFoldDB" id="A0A8I3ACP8"/>
<evidence type="ECO:0000256" key="2">
    <source>
        <dbReference type="ARBA" id="ARBA00023445"/>
    </source>
</evidence>
<organism evidence="3 4">
    <name type="scientific">Boletus reticuloceps</name>
    <dbReference type="NCBI Taxonomy" id="495285"/>
    <lineage>
        <taxon>Eukaryota</taxon>
        <taxon>Fungi</taxon>
        <taxon>Dikarya</taxon>
        <taxon>Basidiomycota</taxon>
        <taxon>Agaricomycotina</taxon>
        <taxon>Agaricomycetes</taxon>
        <taxon>Agaricomycetidae</taxon>
        <taxon>Boletales</taxon>
        <taxon>Boletineae</taxon>
        <taxon>Boletaceae</taxon>
        <taxon>Boletoideae</taxon>
        <taxon>Boletus</taxon>
    </lineage>
</organism>
<dbReference type="InterPro" id="IPR036291">
    <property type="entry name" value="NAD(P)-bd_dom_sf"/>
</dbReference>
<proteinExistence type="inferred from homology"/>
<dbReference type="OrthoDB" id="2735536at2759"/>
<gene>
    <name evidence="3" type="ORF">JVT61DRAFT_4960</name>
</gene>
<accession>A0A8I3ACP8</accession>
<dbReference type="SUPFAM" id="SSF51735">
    <property type="entry name" value="NAD(P)-binding Rossmann-fold domains"/>
    <property type="match status" value="1"/>
</dbReference>
<sequence>MGLCLTICYHTDVLETNAEGIDHILESVKKHGSKVQRFIYLGSVQALLENDKPLGYIYKETDWYQSAIDAVKANKPDVTGEQRYAASKAIAEQKIIRFEEQNPNLSWDITRILPSYVFGKMIHRSSFANPTELNYSMKLMYLWLTNPPSPEVLPYQMGYNFWAADYIDVQDLAKVSVKGLQTEAAGGKRIIVNAKAFSYQDLFNTVASLGLKGPRGTPELALQLLPEKFVDDHTAKDILGWTEYIPLASCIKDCYESFKQSGLRIS</sequence>
<dbReference type="EMBL" id="JAGFBS010000002">
    <property type="protein sequence ID" value="KAG6380596.1"/>
    <property type="molecule type" value="Genomic_DNA"/>
</dbReference>
<dbReference type="Proteomes" id="UP000683000">
    <property type="component" value="Unassembled WGS sequence"/>
</dbReference>
<protein>
    <submittedName>
        <fullName evidence="3">Uncharacterized protein</fullName>
    </submittedName>
</protein>
<name>A0A8I3ACP8_9AGAM</name>
<dbReference type="PANTHER" id="PTHR10366">
    <property type="entry name" value="NAD DEPENDENT EPIMERASE/DEHYDRATASE"/>
    <property type="match status" value="1"/>
</dbReference>
<reference evidence="3" key="1">
    <citation type="submission" date="2021-03" db="EMBL/GenBank/DDBJ databases">
        <title>Evolutionary innovations through gain and loss of genes in the ectomycorrhizal Boletales.</title>
        <authorList>
            <person name="Wu G."/>
            <person name="Miyauchi S."/>
            <person name="Morin E."/>
            <person name="Yang Z.-L."/>
            <person name="Xu J."/>
            <person name="Martin F.M."/>
        </authorList>
    </citation>
    <scope>NUCLEOTIDE SEQUENCE</scope>
    <source>
        <strain evidence="3">BR01</strain>
    </source>
</reference>
<dbReference type="Gene3D" id="3.40.50.720">
    <property type="entry name" value="NAD(P)-binding Rossmann-like Domain"/>
    <property type="match status" value="1"/>
</dbReference>
<evidence type="ECO:0000313" key="3">
    <source>
        <dbReference type="EMBL" id="KAG6380596.1"/>
    </source>
</evidence>
<evidence type="ECO:0000256" key="1">
    <source>
        <dbReference type="ARBA" id="ARBA00023002"/>
    </source>
</evidence>
<dbReference type="GO" id="GO:0016616">
    <property type="term" value="F:oxidoreductase activity, acting on the CH-OH group of donors, NAD or NADP as acceptor"/>
    <property type="evidence" value="ECO:0007669"/>
    <property type="project" value="TreeGrafter"/>
</dbReference>
<comment type="caution">
    <text evidence="3">The sequence shown here is derived from an EMBL/GenBank/DDBJ whole genome shotgun (WGS) entry which is preliminary data.</text>
</comment>
<keyword evidence="4" id="KW-1185">Reference proteome</keyword>
<dbReference type="PANTHER" id="PTHR10366:SF564">
    <property type="entry name" value="STEROL-4-ALPHA-CARBOXYLATE 3-DEHYDROGENASE, DECARBOXYLATING"/>
    <property type="match status" value="1"/>
</dbReference>
<keyword evidence="1" id="KW-0560">Oxidoreductase</keyword>